<evidence type="ECO:0000256" key="1">
    <source>
        <dbReference type="ARBA" id="ARBA00008791"/>
    </source>
</evidence>
<dbReference type="Proteomes" id="UP000293347">
    <property type="component" value="Unassembled WGS sequence"/>
</dbReference>
<comment type="caution">
    <text evidence="3">The sequence shown here is derived from an EMBL/GenBank/DDBJ whole genome shotgun (WGS) entry which is preliminary data.</text>
</comment>
<dbReference type="SUPFAM" id="SSF52402">
    <property type="entry name" value="Adenine nucleotide alpha hydrolases-like"/>
    <property type="match status" value="2"/>
</dbReference>
<dbReference type="RefSeq" id="WP_131596312.1">
    <property type="nucleotide sequence ID" value="NZ_SJSL01000002.1"/>
</dbReference>
<sequence>MKTILVTTDFSAPSQTAGRFALYLANALKADLTLCHAVKRVIASVSPVLTDQYAEQRNSALEQLEFQALDLRADQQESGISGLQIDCCSAPGPITDLVSSLTVQKEITLVVMGMFGAGMINRILLGSNSQDLINSANFPVLLIPFKKFPEKIDKIAFASDLSTGDIGLINSLAGFARAFNAEILIVHIGETKVDQAQVDSFLSEVTGKVKYPKIYYRHVEDKNASRGLNWIAKNGFIDIFAMVHRKQHFPGNLFSSSHTQKLSRDIEIPLLVFQENQYPVF</sequence>
<evidence type="ECO:0000313" key="4">
    <source>
        <dbReference type="Proteomes" id="UP000293347"/>
    </source>
</evidence>
<dbReference type="PANTHER" id="PTHR46268:SF6">
    <property type="entry name" value="UNIVERSAL STRESS PROTEIN UP12"/>
    <property type="match status" value="1"/>
</dbReference>
<protein>
    <submittedName>
        <fullName evidence="3">Universal stress protein</fullName>
    </submittedName>
</protein>
<evidence type="ECO:0000259" key="2">
    <source>
        <dbReference type="Pfam" id="PF00582"/>
    </source>
</evidence>
<dbReference type="OrthoDB" id="9788959at2"/>
<dbReference type="InterPro" id="IPR006015">
    <property type="entry name" value="Universal_stress_UspA"/>
</dbReference>
<feature type="domain" description="UspA" evidence="2">
    <location>
        <begin position="1"/>
        <end position="144"/>
    </location>
</feature>
<keyword evidence="4" id="KW-1185">Reference proteome</keyword>
<name>A0A4R0NL33_9SPHI</name>
<comment type="similarity">
    <text evidence="1">Belongs to the universal stress protein A family.</text>
</comment>
<dbReference type="Gene3D" id="3.40.50.12370">
    <property type="match status" value="1"/>
</dbReference>
<dbReference type="AlphaFoldDB" id="A0A4R0NL33"/>
<dbReference type="EMBL" id="SJSL01000002">
    <property type="protein sequence ID" value="TCD01512.1"/>
    <property type="molecule type" value="Genomic_DNA"/>
</dbReference>
<reference evidence="3 4" key="1">
    <citation type="submission" date="2019-02" db="EMBL/GenBank/DDBJ databases">
        <title>Pedobacter sp. RP-1-14 sp. nov., isolated from Arctic soil.</title>
        <authorList>
            <person name="Dahal R.H."/>
        </authorList>
    </citation>
    <scope>NUCLEOTIDE SEQUENCE [LARGE SCALE GENOMIC DNA]</scope>
    <source>
        <strain evidence="3 4">RP-1-14</strain>
    </source>
</reference>
<evidence type="ECO:0000313" key="3">
    <source>
        <dbReference type="EMBL" id="TCD01512.1"/>
    </source>
</evidence>
<dbReference type="Pfam" id="PF00582">
    <property type="entry name" value="Usp"/>
    <property type="match status" value="1"/>
</dbReference>
<dbReference type="PANTHER" id="PTHR46268">
    <property type="entry name" value="STRESS RESPONSE PROTEIN NHAX"/>
    <property type="match status" value="1"/>
</dbReference>
<dbReference type="InterPro" id="IPR006016">
    <property type="entry name" value="UspA"/>
</dbReference>
<organism evidence="3 4">
    <name type="scientific">Pedobacter psychroterrae</name>
    <dbReference type="NCBI Taxonomy" id="2530453"/>
    <lineage>
        <taxon>Bacteria</taxon>
        <taxon>Pseudomonadati</taxon>
        <taxon>Bacteroidota</taxon>
        <taxon>Sphingobacteriia</taxon>
        <taxon>Sphingobacteriales</taxon>
        <taxon>Sphingobacteriaceae</taxon>
        <taxon>Pedobacter</taxon>
    </lineage>
</organism>
<dbReference type="CDD" id="cd00293">
    <property type="entry name" value="USP-like"/>
    <property type="match status" value="1"/>
</dbReference>
<gene>
    <name evidence="3" type="ORF">EZ437_12310</name>
</gene>
<dbReference type="PRINTS" id="PR01438">
    <property type="entry name" value="UNVRSLSTRESS"/>
</dbReference>
<proteinExistence type="inferred from homology"/>
<accession>A0A4R0NL33</accession>